<dbReference type="EMBL" id="JANPWB010000001">
    <property type="protein sequence ID" value="KAJ1217928.1"/>
    <property type="molecule type" value="Genomic_DNA"/>
</dbReference>
<accession>A0AAV7WZR3</accession>
<name>A0AAV7WZR3_PLEWA</name>
<sequence length="115" mass="12368">MKTADHCFLTRPAATAHSPHSQQLLLLVGSTRAGSQPTCDAVLGAAWTSSALHEQVWVRVGLRGRAPHIYSRQILGIDLAESRSLIVSISLGPPGCYLEHLAAFKQTVVKGELRS</sequence>
<reference evidence="1" key="1">
    <citation type="journal article" date="2022" name="bioRxiv">
        <title>Sequencing and chromosome-scale assembly of the giantPleurodeles waltlgenome.</title>
        <authorList>
            <person name="Brown T."/>
            <person name="Elewa A."/>
            <person name="Iarovenko S."/>
            <person name="Subramanian E."/>
            <person name="Araus A.J."/>
            <person name="Petzold A."/>
            <person name="Susuki M."/>
            <person name="Suzuki K.-i.T."/>
            <person name="Hayashi T."/>
            <person name="Toyoda A."/>
            <person name="Oliveira C."/>
            <person name="Osipova E."/>
            <person name="Leigh N.D."/>
            <person name="Simon A."/>
            <person name="Yun M.H."/>
        </authorList>
    </citation>
    <scope>NUCLEOTIDE SEQUENCE</scope>
    <source>
        <strain evidence="1">20211129_DDA</strain>
        <tissue evidence="1">Liver</tissue>
    </source>
</reference>
<organism evidence="1 2">
    <name type="scientific">Pleurodeles waltl</name>
    <name type="common">Iberian ribbed newt</name>
    <dbReference type="NCBI Taxonomy" id="8319"/>
    <lineage>
        <taxon>Eukaryota</taxon>
        <taxon>Metazoa</taxon>
        <taxon>Chordata</taxon>
        <taxon>Craniata</taxon>
        <taxon>Vertebrata</taxon>
        <taxon>Euteleostomi</taxon>
        <taxon>Amphibia</taxon>
        <taxon>Batrachia</taxon>
        <taxon>Caudata</taxon>
        <taxon>Salamandroidea</taxon>
        <taxon>Salamandridae</taxon>
        <taxon>Pleurodelinae</taxon>
        <taxon>Pleurodeles</taxon>
    </lineage>
</organism>
<evidence type="ECO:0000313" key="1">
    <source>
        <dbReference type="EMBL" id="KAJ1217928.1"/>
    </source>
</evidence>
<comment type="caution">
    <text evidence="1">The sequence shown here is derived from an EMBL/GenBank/DDBJ whole genome shotgun (WGS) entry which is preliminary data.</text>
</comment>
<dbReference type="Proteomes" id="UP001066276">
    <property type="component" value="Chromosome 1_1"/>
</dbReference>
<evidence type="ECO:0000313" key="2">
    <source>
        <dbReference type="Proteomes" id="UP001066276"/>
    </source>
</evidence>
<dbReference type="AlphaFoldDB" id="A0AAV7WZR3"/>
<keyword evidence="2" id="KW-1185">Reference proteome</keyword>
<proteinExistence type="predicted"/>
<gene>
    <name evidence="1" type="ORF">NDU88_005515</name>
</gene>
<protein>
    <submittedName>
        <fullName evidence="1">Uncharacterized protein</fullName>
    </submittedName>
</protein>